<dbReference type="PROSITE" id="PS50984">
    <property type="entry name" value="TRUD"/>
    <property type="match status" value="1"/>
</dbReference>
<comment type="catalytic activity">
    <reaction evidence="4">
        <text>a uridine in tRNA = a pseudouridine in tRNA</text>
        <dbReference type="Rhea" id="RHEA:54572"/>
        <dbReference type="Rhea" id="RHEA-COMP:13339"/>
        <dbReference type="Rhea" id="RHEA-COMP:13934"/>
        <dbReference type="ChEBI" id="CHEBI:65314"/>
        <dbReference type="ChEBI" id="CHEBI:65315"/>
    </reaction>
</comment>
<dbReference type="InterPro" id="IPR029071">
    <property type="entry name" value="Ubiquitin-like_domsf"/>
</dbReference>
<evidence type="ECO:0000256" key="1">
    <source>
        <dbReference type="ARBA" id="ARBA00007953"/>
    </source>
</evidence>
<dbReference type="PIRSF" id="PIRSF037016">
    <property type="entry name" value="Pseudouridin_synth_euk_prd"/>
    <property type="match status" value="1"/>
</dbReference>
<dbReference type="InterPro" id="IPR042214">
    <property type="entry name" value="TruD_catalytic"/>
</dbReference>
<dbReference type="WBParaSite" id="HPBE_0001719201-mRNA-1">
    <property type="protein sequence ID" value="HPBE_0001719201-mRNA-1"/>
    <property type="gene ID" value="HPBE_0001719201"/>
</dbReference>
<dbReference type="InterPro" id="IPR020103">
    <property type="entry name" value="PsdUridine_synth_cat_dom_sf"/>
</dbReference>
<name>A0A183G684_HELPZ</name>
<evidence type="ECO:0000259" key="5">
    <source>
        <dbReference type="PROSITE" id="PS50053"/>
    </source>
</evidence>
<keyword evidence="3" id="KW-0413">Isomerase</keyword>
<organism evidence="7 8">
    <name type="scientific">Heligmosomoides polygyrus</name>
    <name type="common">Parasitic roundworm</name>
    <dbReference type="NCBI Taxonomy" id="6339"/>
    <lineage>
        <taxon>Eukaryota</taxon>
        <taxon>Metazoa</taxon>
        <taxon>Ecdysozoa</taxon>
        <taxon>Nematoda</taxon>
        <taxon>Chromadorea</taxon>
        <taxon>Rhabditida</taxon>
        <taxon>Rhabditina</taxon>
        <taxon>Rhabditomorpha</taxon>
        <taxon>Strongyloidea</taxon>
        <taxon>Heligmosomidae</taxon>
        <taxon>Heligmosomoides</taxon>
    </lineage>
</organism>
<keyword evidence="2" id="KW-0819">tRNA processing</keyword>
<dbReference type="Pfam" id="PF01142">
    <property type="entry name" value="TruD"/>
    <property type="match status" value="1"/>
</dbReference>
<evidence type="ECO:0000256" key="3">
    <source>
        <dbReference type="ARBA" id="ARBA00023235"/>
    </source>
</evidence>
<dbReference type="SUPFAM" id="SSF55120">
    <property type="entry name" value="Pseudouridine synthase"/>
    <property type="match status" value="1"/>
</dbReference>
<comment type="similarity">
    <text evidence="1">Belongs to the pseudouridine synthase TruD family.</text>
</comment>
<dbReference type="AlphaFoldDB" id="A0A183G684"/>
<proteinExistence type="inferred from homology"/>
<evidence type="ECO:0000256" key="2">
    <source>
        <dbReference type="ARBA" id="ARBA00022694"/>
    </source>
</evidence>
<feature type="domain" description="TRUD" evidence="6">
    <location>
        <begin position="268"/>
        <end position="487"/>
    </location>
</feature>
<dbReference type="SUPFAM" id="SSF54236">
    <property type="entry name" value="Ubiquitin-like"/>
    <property type="match status" value="1"/>
</dbReference>
<dbReference type="Proteomes" id="UP000050761">
    <property type="component" value="Unassembled WGS sequence"/>
</dbReference>
<dbReference type="PANTHER" id="PTHR13326:SF31">
    <property type="entry name" value="PSEUDOURIDYLATE SYNTHASE 7 HOMOLOG"/>
    <property type="match status" value="1"/>
</dbReference>
<dbReference type="InterPro" id="IPR001656">
    <property type="entry name" value="PsdUridine_synth_TruD"/>
</dbReference>
<dbReference type="GO" id="GO:0003723">
    <property type="term" value="F:RNA binding"/>
    <property type="evidence" value="ECO:0007669"/>
    <property type="project" value="InterPro"/>
</dbReference>
<feature type="domain" description="Ubiquitin-like" evidence="5">
    <location>
        <begin position="528"/>
        <end position="601"/>
    </location>
</feature>
<dbReference type="InterPro" id="IPR011760">
    <property type="entry name" value="PsdUridine_synth_TruD_insert"/>
</dbReference>
<reference evidence="8" key="1">
    <citation type="submission" date="2019-09" db="UniProtKB">
        <authorList>
            <consortium name="WormBaseParasite"/>
        </authorList>
    </citation>
    <scope>IDENTIFICATION</scope>
</reference>
<dbReference type="Gene3D" id="3.10.20.90">
    <property type="entry name" value="Phosphatidylinositol 3-kinase Catalytic Subunit, Chain A, domain 1"/>
    <property type="match status" value="1"/>
</dbReference>
<evidence type="ECO:0000256" key="4">
    <source>
        <dbReference type="ARBA" id="ARBA00036943"/>
    </source>
</evidence>
<dbReference type="InterPro" id="IPR000626">
    <property type="entry name" value="Ubiquitin-like_dom"/>
</dbReference>
<dbReference type="PANTHER" id="PTHR13326">
    <property type="entry name" value="TRNA PSEUDOURIDINE SYNTHASE D"/>
    <property type="match status" value="1"/>
</dbReference>
<dbReference type="CDD" id="cd02576">
    <property type="entry name" value="PseudoU_synth_ScPUS7"/>
    <property type="match status" value="1"/>
</dbReference>
<sequence length="610" mass="68303">METDYGISSYLGNRDVGVSCVMKELYSDFIVQEILGKLDVLEDKSVLRIATPADLKECVKEEEKGLDESVAVPSMISDEQLASLDALNKDSKPLLIPTENLSKDDRRVLHEFVRLRYRGRLNSETKEKGIEISYYGLNSQTRKRKRWHKDLPDQCHFTLAKENKDTNYALGVLAKFLNVTVNTFRTHGIKDRRAVTAQRVSCNRVEKERILSLNSRLRDILVYDFNYDNEVVRMGGHWGNRFSIILRSISPDMRDVLEARLKEFIVDGFINYFGTQRFGSCGTNTASVGKLILRRDWEGAVKLILSNEHLPGYLGTVGDAVRCWEETQDASKALRFLKGGQAYASIEAIIFKHLAKGGTWQTCITDALPMNLRSLYVHAYQSLLWNKVASRRIAEHGAAVHQGDLGFDGKKISTEASPFDICIPLPGKTVAFEDSYGVCFGLSRFKYLTVSQWYEDMLTEDGLTNCSFSSLEESTLSDGISTRAIPESEMVGDLMALQVQFGLPSGCYATVALRQITGTDMGKQSMKMKLSVKNRADGSVIQIEIDQNETIGDLRSKIASQLGNSVDAHSIRLSLGAEELNHDDSVVIKKSGLVSGDRLFLESYVHFSPF</sequence>
<keyword evidence="7" id="KW-1185">Reference proteome</keyword>
<accession>A0A183G684</accession>
<dbReference type="NCBIfam" id="TIGR00094">
    <property type="entry name" value="tRNA_TruD_broad"/>
    <property type="match status" value="1"/>
</dbReference>
<dbReference type="GO" id="GO:0009982">
    <property type="term" value="F:pseudouridine synthase activity"/>
    <property type="evidence" value="ECO:0007669"/>
    <property type="project" value="InterPro"/>
</dbReference>
<dbReference type="PROSITE" id="PS50053">
    <property type="entry name" value="UBIQUITIN_2"/>
    <property type="match status" value="1"/>
</dbReference>
<dbReference type="InterPro" id="IPR020119">
    <property type="entry name" value="PsdUridine_synth_TruD_CS"/>
</dbReference>
<dbReference type="GO" id="GO:0008033">
    <property type="term" value="P:tRNA processing"/>
    <property type="evidence" value="ECO:0007669"/>
    <property type="project" value="UniProtKB-KW"/>
</dbReference>
<evidence type="ECO:0000313" key="8">
    <source>
        <dbReference type="WBParaSite" id="HPBE_0001719201-mRNA-1"/>
    </source>
</evidence>
<evidence type="ECO:0000259" key="6">
    <source>
        <dbReference type="PROSITE" id="PS50984"/>
    </source>
</evidence>
<dbReference type="GO" id="GO:0001522">
    <property type="term" value="P:pseudouridine synthesis"/>
    <property type="evidence" value="ECO:0007669"/>
    <property type="project" value="InterPro"/>
</dbReference>
<protein>
    <submittedName>
        <fullName evidence="8">TRUD domain-containing protein</fullName>
    </submittedName>
</protein>
<evidence type="ECO:0000313" key="7">
    <source>
        <dbReference type="Proteomes" id="UP000050761"/>
    </source>
</evidence>
<dbReference type="PROSITE" id="PS01268">
    <property type="entry name" value="UPF0024"/>
    <property type="match status" value="1"/>
</dbReference>
<dbReference type="GO" id="GO:0005634">
    <property type="term" value="C:nucleus"/>
    <property type="evidence" value="ECO:0007669"/>
    <property type="project" value="TreeGrafter"/>
</dbReference>
<dbReference type="Gene3D" id="3.30.2350.20">
    <property type="entry name" value="TruD, catalytic domain"/>
    <property type="match status" value="2"/>
</dbReference>